<gene>
    <name evidence="2" type="ORF">PWYN_18265</name>
</gene>
<feature type="domain" description="Helix-turn-helix" evidence="1">
    <location>
        <begin position="37"/>
        <end position="87"/>
    </location>
</feature>
<dbReference type="EMBL" id="JQCR01000003">
    <property type="protein sequence ID" value="KGE16650.1"/>
    <property type="molecule type" value="Genomic_DNA"/>
</dbReference>
<dbReference type="InterPro" id="IPR041657">
    <property type="entry name" value="HTH_17"/>
</dbReference>
<name>A0A098M2N3_9BACL</name>
<proteinExistence type="predicted"/>
<dbReference type="Pfam" id="PF12728">
    <property type="entry name" value="HTH_17"/>
    <property type="match status" value="1"/>
</dbReference>
<keyword evidence="3" id="KW-1185">Reference proteome</keyword>
<evidence type="ECO:0000259" key="1">
    <source>
        <dbReference type="Pfam" id="PF12728"/>
    </source>
</evidence>
<protein>
    <recommendedName>
        <fullName evidence="1">Helix-turn-helix domain-containing protein</fullName>
    </recommendedName>
</protein>
<comment type="caution">
    <text evidence="2">The sequence shown here is derived from an EMBL/GenBank/DDBJ whole genome shotgun (WGS) entry which is preliminary data.</text>
</comment>
<dbReference type="AlphaFoldDB" id="A0A098M2N3"/>
<dbReference type="RefSeq" id="WP_036654734.1">
    <property type="nucleotide sequence ID" value="NZ_JQCR01000003.1"/>
</dbReference>
<reference evidence="2 3" key="1">
    <citation type="submission" date="2014-08" db="EMBL/GenBank/DDBJ databases">
        <authorList>
            <person name="den Bakker H.C."/>
        </authorList>
    </citation>
    <scope>NUCLEOTIDE SEQUENCE [LARGE SCALE GENOMIC DNA]</scope>
    <source>
        <strain evidence="2 3">DSM 18334</strain>
    </source>
</reference>
<reference evidence="2 3" key="2">
    <citation type="submission" date="2014-10" db="EMBL/GenBank/DDBJ databases">
        <title>Comparative genomics of the Paenibacillus odorifer group.</title>
        <authorList>
            <person name="Tsai Y.-C."/>
            <person name="Martin N."/>
            <person name="Korlach J."/>
            <person name="Wiedmann M."/>
        </authorList>
    </citation>
    <scope>NUCLEOTIDE SEQUENCE [LARGE SCALE GENOMIC DNA]</scope>
    <source>
        <strain evidence="2 3">DSM 18334</strain>
    </source>
</reference>
<dbReference type="Proteomes" id="UP000029734">
    <property type="component" value="Unassembled WGS sequence"/>
</dbReference>
<evidence type="ECO:0000313" key="3">
    <source>
        <dbReference type="Proteomes" id="UP000029734"/>
    </source>
</evidence>
<accession>A0A098M2N3</accession>
<organism evidence="2 3">
    <name type="scientific">Paenibacillus wynnii</name>
    <dbReference type="NCBI Taxonomy" id="268407"/>
    <lineage>
        <taxon>Bacteria</taxon>
        <taxon>Bacillati</taxon>
        <taxon>Bacillota</taxon>
        <taxon>Bacilli</taxon>
        <taxon>Bacillales</taxon>
        <taxon>Paenibacillaceae</taxon>
        <taxon>Paenibacillus</taxon>
    </lineage>
</organism>
<sequence>MIQEEAFELFVQAIELMKLEIKKQVLAEIASYQHGDLMTIPQMAERMQISERKAYEMRKQTGFPSYNFGERQIRVIWSEVMQWAKKQAEEEYVRQLK</sequence>
<evidence type="ECO:0000313" key="2">
    <source>
        <dbReference type="EMBL" id="KGE16650.1"/>
    </source>
</evidence>